<protein>
    <submittedName>
        <fullName evidence="3">Uncharacterized protein</fullName>
    </submittedName>
</protein>
<feature type="region of interest" description="Disordered" evidence="2">
    <location>
        <begin position="23"/>
        <end position="49"/>
    </location>
</feature>
<evidence type="ECO:0000256" key="2">
    <source>
        <dbReference type="SAM" id="MobiDB-lite"/>
    </source>
</evidence>
<name>A0A6A6TC28_9PLEO</name>
<sequence>MVTAIRRSVLATRIRASTRPFLPRSSVGRYSTTPPSPPPHPQRQPSTRAGTFYRSFGSPILKCFLGALFTYQVTYWGWMKLESLEEVQDKEVDEIEGLKDELRDLLRKKAEAERLLADHNEEKDVVVEEKGAKKGWGLW</sequence>
<accession>A0A6A6TC28</accession>
<dbReference type="EMBL" id="MU004326">
    <property type="protein sequence ID" value="KAF2657350.1"/>
    <property type="molecule type" value="Genomic_DNA"/>
</dbReference>
<dbReference type="Proteomes" id="UP000799324">
    <property type="component" value="Unassembled WGS sequence"/>
</dbReference>
<organism evidence="3 4">
    <name type="scientific">Lophiostoma macrostomum CBS 122681</name>
    <dbReference type="NCBI Taxonomy" id="1314788"/>
    <lineage>
        <taxon>Eukaryota</taxon>
        <taxon>Fungi</taxon>
        <taxon>Dikarya</taxon>
        <taxon>Ascomycota</taxon>
        <taxon>Pezizomycotina</taxon>
        <taxon>Dothideomycetes</taxon>
        <taxon>Pleosporomycetidae</taxon>
        <taxon>Pleosporales</taxon>
        <taxon>Lophiostomataceae</taxon>
        <taxon>Lophiostoma</taxon>
    </lineage>
</organism>
<dbReference type="AlphaFoldDB" id="A0A6A6TC28"/>
<dbReference type="OrthoDB" id="2120024at2759"/>
<gene>
    <name evidence="3" type="ORF">K491DRAFT_330740</name>
</gene>
<keyword evidence="4" id="KW-1185">Reference proteome</keyword>
<feature type="coiled-coil region" evidence="1">
    <location>
        <begin position="81"/>
        <end position="129"/>
    </location>
</feature>
<proteinExistence type="predicted"/>
<reference evidence="3" key="1">
    <citation type="journal article" date="2020" name="Stud. Mycol.">
        <title>101 Dothideomycetes genomes: a test case for predicting lifestyles and emergence of pathogens.</title>
        <authorList>
            <person name="Haridas S."/>
            <person name="Albert R."/>
            <person name="Binder M."/>
            <person name="Bloem J."/>
            <person name="Labutti K."/>
            <person name="Salamov A."/>
            <person name="Andreopoulos B."/>
            <person name="Baker S."/>
            <person name="Barry K."/>
            <person name="Bills G."/>
            <person name="Bluhm B."/>
            <person name="Cannon C."/>
            <person name="Castanera R."/>
            <person name="Culley D."/>
            <person name="Daum C."/>
            <person name="Ezra D."/>
            <person name="Gonzalez J."/>
            <person name="Henrissat B."/>
            <person name="Kuo A."/>
            <person name="Liang C."/>
            <person name="Lipzen A."/>
            <person name="Lutzoni F."/>
            <person name="Magnuson J."/>
            <person name="Mondo S."/>
            <person name="Nolan M."/>
            <person name="Ohm R."/>
            <person name="Pangilinan J."/>
            <person name="Park H.-J."/>
            <person name="Ramirez L."/>
            <person name="Alfaro M."/>
            <person name="Sun H."/>
            <person name="Tritt A."/>
            <person name="Yoshinaga Y."/>
            <person name="Zwiers L.-H."/>
            <person name="Turgeon B."/>
            <person name="Goodwin S."/>
            <person name="Spatafora J."/>
            <person name="Crous P."/>
            <person name="Grigoriev I."/>
        </authorList>
    </citation>
    <scope>NUCLEOTIDE SEQUENCE</scope>
    <source>
        <strain evidence="3">CBS 122681</strain>
    </source>
</reference>
<keyword evidence="1" id="KW-0175">Coiled coil</keyword>
<evidence type="ECO:0000313" key="4">
    <source>
        <dbReference type="Proteomes" id="UP000799324"/>
    </source>
</evidence>
<evidence type="ECO:0000313" key="3">
    <source>
        <dbReference type="EMBL" id="KAF2657350.1"/>
    </source>
</evidence>
<evidence type="ECO:0000256" key="1">
    <source>
        <dbReference type="SAM" id="Coils"/>
    </source>
</evidence>